<dbReference type="GO" id="GO:0006107">
    <property type="term" value="P:oxaloacetate metabolic process"/>
    <property type="evidence" value="ECO:0007669"/>
    <property type="project" value="UniProtKB-ARBA"/>
</dbReference>
<dbReference type="SUPFAM" id="SSF56529">
    <property type="entry name" value="FAH"/>
    <property type="match status" value="1"/>
</dbReference>
<feature type="domain" description="Fumarylacetoacetase-like C-terminal" evidence="3">
    <location>
        <begin position="68"/>
        <end position="262"/>
    </location>
</feature>
<evidence type="ECO:0000313" key="5">
    <source>
        <dbReference type="Proteomes" id="UP000237631"/>
    </source>
</evidence>
<dbReference type="GO" id="GO:0046872">
    <property type="term" value="F:metal ion binding"/>
    <property type="evidence" value="ECO:0007669"/>
    <property type="project" value="UniProtKB-KW"/>
</dbReference>
<name>A0A2S6C976_9PEZI</name>
<dbReference type="OrthoDB" id="411064at2759"/>
<keyword evidence="2" id="KW-0479">Metal-binding</keyword>
<gene>
    <name evidence="4" type="ORF">CBER1_00739</name>
</gene>
<dbReference type="Pfam" id="PF01557">
    <property type="entry name" value="FAA_hydrolase"/>
    <property type="match status" value="1"/>
</dbReference>
<dbReference type="InterPro" id="IPR011234">
    <property type="entry name" value="Fumarylacetoacetase-like_C"/>
</dbReference>
<organism evidence="4 5">
    <name type="scientific">Cercospora berteroae</name>
    <dbReference type="NCBI Taxonomy" id="357750"/>
    <lineage>
        <taxon>Eukaryota</taxon>
        <taxon>Fungi</taxon>
        <taxon>Dikarya</taxon>
        <taxon>Ascomycota</taxon>
        <taxon>Pezizomycotina</taxon>
        <taxon>Dothideomycetes</taxon>
        <taxon>Dothideomycetidae</taxon>
        <taxon>Mycosphaerellales</taxon>
        <taxon>Mycosphaerellaceae</taxon>
        <taxon>Cercospora</taxon>
    </lineage>
</organism>
<accession>A0A2S6C976</accession>
<dbReference type="GO" id="GO:0050163">
    <property type="term" value="F:oxaloacetate tautomerase activity"/>
    <property type="evidence" value="ECO:0007669"/>
    <property type="project" value="UniProtKB-ARBA"/>
</dbReference>
<dbReference type="PANTHER" id="PTHR11820">
    <property type="entry name" value="ACYLPYRUVASE"/>
    <property type="match status" value="1"/>
</dbReference>
<keyword evidence="5" id="KW-1185">Reference proteome</keyword>
<evidence type="ECO:0000256" key="2">
    <source>
        <dbReference type="ARBA" id="ARBA00022723"/>
    </source>
</evidence>
<dbReference type="FunFam" id="3.90.850.10:FF:000002">
    <property type="entry name" value="2-hydroxyhepta-2,4-diene-1,7-dioate isomerase"/>
    <property type="match status" value="1"/>
</dbReference>
<evidence type="ECO:0000313" key="4">
    <source>
        <dbReference type="EMBL" id="PPJ56270.1"/>
    </source>
</evidence>
<dbReference type="AlphaFoldDB" id="A0A2S6C976"/>
<evidence type="ECO:0000259" key="3">
    <source>
        <dbReference type="Pfam" id="PF01557"/>
    </source>
</evidence>
<sequence length="422" mass="46402">MRTTFNVLIRLQDHEGNIRYGEAPDDLDNLDGKEVRIYDGIEPCDLKPSSATATIAKVLCPLATTPLIYGIGLNYKAHIEESGFPVTKYPVYFSKPPDALAGPYQDIPIPACVEKLDYEGELSFVVGRDVKDFGPNDDPADYILGFMAGNDVSARDWQTQEAAGGQHHVAKSFDHFAPVGPVLASYQAIPEAETLKLETFVNGELRQQTRTDDLLFGLKDTLVNLSRGKTLRKGTVVMTGTPSGVAAFMKPPAWLKDGDVWSIVSISNMSYTIESAEWVNNISQDVKDLIQAFFSIADKPDPEAGQLWVDQVFSENGKLVIGENIIEGTQSIRKARQNAWNTIRARKHVVHRVYAGGSAGEDIMLHGVASSTIAETDETVDIPFAARFLLDQKTLQGSSPRALLYQVWADQSRLSKALERGK</sequence>
<comment type="similarity">
    <text evidence="1">Belongs to the FAH family.</text>
</comment>
<reference evidence="5" key="1">
    <citation type="journal article" date="2017" name="bioRxiv">
        <title>Conservation of a gene cluster reveals novel cercosporin biosynthetic mechanisms and extends production to the genus Colletotrichum.</title>
        <authorList>
            <person name="de Jonge R."/>
            <person name="Ebert M.K."/>
            <person name="Huitt-Roehl C.R."/>
            <person name="Pal P."/>
            <person name="Suttle J.C."/>
            <person name="Spanner R.E."/>
            <person name="Neubauer J.D."/>
            <person name="Jurick W.M.II."/>
            <person name="Stott K.A."/>
            <person name="Secor G.A."/>
            <person name="Thomma B.P.H.J."/>
            <person name="Van de Peer Y."/>
            <person name="Townsend C.A."/>
            <person name="Bolton M.D."/>
        </authorList>
    </citation>
    <scope>NUCLEOTIDE SEQUENCE [LARGE SCALE GENOMIC DNA]</scope>
    <source>
        <strain evidence="5">CBS538.71</strain>
    </source>
</reference>
<dbReference type="InterPro" id="IPR036663">
    <property type="entry name" value="Fumarylacetoacetase_C_sf"/>
</dbReference>
<dbReference type="EMBL" id="PNEN01000520">
    <property type="protein sequence ID" value="PPJ56270.1"/>
    <property type="molecule type" value="Genomic_DNA"/>
</dbReference>
<dbReference type="SUPFAM" id="SSF54427">
    <property type="entry name" value="NTF2-like"/>
    <property type="match status" value="1"/>
</dbReference>
<dbReference type="PANTHER" id="PTHR11820:SF100">
    <property type="entry name" value="FUMARYLACETOACETATE HYDROLASE FAMILY PROTEIN (AFU_ORTHOLOGUE AFUA_4G01490)"/>
    <property type="match status" value="1"/>
</dbReference>
<dbReference type="Gene3D" id="3.90.850.10">
    <property type="entry name" value="Fumarylacetoacetase-like, C-terminal domain"/>
    <property type="match status" value="1"/>
</dbReference>
<comment type="caution">
    <text evidence="4">The sequence shown here is derived from an EMBL/GenBank/DDBJ whole genome shotgun (WGS) entry which is preliminary data.</text>
</comment>
<dbReference type="Proteomes" id="UP000237631">
    <property type="component" value="Unassembled WGS sequence"/>
</dbReference>
<evidence type="ECO:0000256" key="1">
    <source>
        <dbReference type="ARBA" id="ARBA00010211"/>
    </source>
</evidence>
<proteinExistence type="inferred from homology"/>
<dbReference type="STRING" id="357750.A0A2S6C976"/>
<dbReference type="InterPro" id="IPR032710">
    <property type="entry name" value="NTF2-like_dom_sf"/>
</dbReference>
<protein>
    <recommendedName>
        <fullName evidence="3">Fumarylacetoacetase-like C-terminal domain-containing protein</fullName>
    </recommendedName>
</protein>